<proteinExistence type="inferred from homology"/>
<dbReference type="InterPro" id="IPR023631">
    <property type="entry name" value="Amidase_dom"/>
</dbReference>
<feature type="active site" description="Charge relay system" evidence="3">
    <location>
        <position position="222"/>
    </location>
</feature>
<evidence type="ECO:0000256" key="3">
    <source>
        <dbReference type="PIRSR" id="PIRSR001221-1"/>
    </source>
</evidence>
<dbReference type="GO" id="GO:0016787">
    <property type="term" value="F:hydrolase activity"/>
    <property type="evidence" value="ECO:0007669"/>
    <property type="project" value="UniProtKB-KW"/>
</dbReference>
<dbReference type="PIRSF" id="PIRSF001221">
    <property type="entry name" value="Amidase_fungi"/>
    <property type="match status" value="1"/>
</dbReference>
<feature type="domain" description="Amidase" evidence="4">
    <location>
        <begin position="94"/>
        <end position="546"/>
    </location>
</feature>
<evidence type="ECO:0000259" key="4">
    <source>
        <dbReference type="Pfam" id="PF01425"/>
    </source>
</evidence>
<dbReference type="PANTHER" id="PTHR46072:SF4">
    <property type="entry name" value="AMIDASE C550.07-RELATED"/>
    <property type="match status" value="1"/>
</dbReference>
<sequence length="559" mass="59775">MSSKELPIIQVLPDIKGTSEFEAQRATILDTLWTNVPRDLHIPQTIIDKPPRDVTAIPREIGILTPEELEITESYDAVSLAAAIAARKFTAVAVATAFSKRAIIAHQLTCCLTEWFMDEAIAQARALDEHLQKTGKTVGPLHGVPVAVKEMVPLAGHYSSLGFLVTCRKDEEDCQMTATLRAAGAVFHCKTLQPQGVMHIETVSPFGRTLNPLNINLSAGGSTGGGAALVALRGSLLAVATDIGGSIRVPASFCGIHGFKPTSYMLPLQGFTGDDGYAAELNILASTGPLGVSLRDMDLFVSVLKASQPHLQDPNLIPIPWTGLDTPAPASRPLKVGFMKDDGVVAPQPPVARALAWAQEKLASSSAFEVKTFTPYHAAEAARAAKLAYSPDGGKGVRQALAATGEPEIELTRLALADLEVVAQDLDAAGLIKQRVARDKFRRGFAAHWASQDVDVVVCPASVGPAWKHDTGTLFNYASFWNYVDCPGAVVPTPIRALAKGEEGYAAAEPLSEDCERVRRLWEEGDFEGAPVGIQVVARKYHDNELFAALRALQESLGV</sequence>
<evidence type="ECO:0000313" key="5">
    <source>
        <dbReference type="EMBL" id="KAF6809894.1"/>
    </source>
</evidence>
<protein>
    <submittedName>
        <fullName evidence="5">Amidase</fullName>
    </submittedName>
</protein>
<dbReference type="SUPFAM" id="SSF75304">
    <property type="entry name" value="Amidase signature (AS) enzymes"/>
    <property type="match status" value="1"/>
</dbReference>
<keyword evidence="2" id="KW-0378">Hydrolase</keyword>
<evidence type="ECO:0000313" key="6">
    <source>
        <dbReference type="Proteomes" id="UP000654918"/>
    </source>
</evidence>
<dbReference type="InterPro" id="IPR036928">
    <property type="entry name" value="AS_sf"/>
</dbReference>
<keyword evidence="6" id="KW-1185">Reference proteome</keyword>
<name>A0A8H6JB58_9PEZI</name>
<gene>
    <name evidence="5" type="ORF">CPLU01_15417</name>
</gene>
<evidence type="ECO:0000256" key="1">
    <source>
        <dbReference type="ARBA" id="ARBA00009199"/>
    </source>
</evidence>
<comment type="caution">
    <text evidence="5">The sequence shown here is derived from an EMBL/GenBank/DDBJ whole genome shotgun (WGS) entry which is preliminary data.</text>
</comment>
<dbReference type="PANTHER" id="PTHR46072">
    <property type="entry name" value="AMIDASE-RELATED-RELATED"/>
    <property type="match status" value="1"/>
</dbReference>
<organism evidence="5 6">
    <name type="scientific">Colletotrichum plurivorum</name>
    <dbReference type="NCBI Taxonomy" id="2175906"/>
    <lineage>
        <taxon>Eukaryota</taxon>
        <taxon>Fungi</taxon>
        <taxon>Dikarya</taxon>
        <taxon>Ascomycota</taxon>
        <taxon>Pezizomycotina</taxon>
        <taxon>Sordariomycetes</taxon>
        <taxon>Hypocreomycetidae</taxon>
        <taxon>Glomerellales</taxon>
        <taxon>Glomerellaceae</taxon>
        <taxon>Colletotrichum</taxon>
        <taxon>Colletotrichum orchidearum species complex</taxon>
    </lineage>
</organism>
<feature type="active site" description="Acyl-ester intermediate" evidence="3">
    <location>
        <position position="246"/>
    </location>
</feature>
<feature type="active site" description="Charge relay system" evidence="3">
    <location>
        <position position="149"/>
    </location>
</feature>
<dbReference type="EMBL" id="WIGO01000517">
    <property type="protein sequence ID" value="KAF6809894.1"/>
    <property type="molecule type" value="Genomic_DNA"/>
</dbReference>
<dbReference type="Pfam" id="PF01425">
    <property type="entry name" value="Amidase"/>
    <property type="match status" value="1"/>
</dbReference>
<comment type="similarity">
    <text evidence="1">Belongs to the amidase family.</text>
</comment>
<reference evidence="5" key="1">
    <citation type="journal article" date="2020" name="Phytopathology">
        <title>Genome Sequence Resources of Colletotrichum truncatum, C. plurivorum, C. musicola, and C. sojae: Four Species Pathogenic to Soybean (Glycine max).</title>
        <authorList>
            <person name="Rogerio F."/>
            <person name="Boufleur T.R."/>
            <person name="Ciampi-Guillardi M."/>
            <person name="Sukno S.A."/>
            <person name="Thon M.R."/>
            <person name="Massola Junior N.S."/>
            <person name="Baroncelli R."/>
        </authorList>
    </citation>
    <scope>NUCLEOTIDE SEQUENCE</scope>
    <source>
        <strain evidence="5">LFN00145</strain>
    </source>
</reference>
<evidence type="ECO:0000256" key="2">
    <source>
        <dbReference type="ARBA" id="ARBA00022801"/>
    </source>
</evidence>
<dbReference type="AlphaFoldDB" id="A0A8H6JB58"/>
<dbReference type="Gene3D" id="3.90.1300.10">
    <property type="entry name" value="Amidase signature (AS) domain"/>
    <property type="match status" value="1"/>
</dbReference>
<dbReference type="Proteomes" id="UP000654918">
    <property type="component" value="Unassembled WGS sequence"/>
</dbReference>
<accession>A0A8H6JB58</accession>